<dbReference type="Pfam" id="PF04397">
    <property type="entry name" value="LytTR"/>
    <property type="match status" value="1"/>
</dbReference>
<dbReference type="InterPro" id="IPR007492">
    <property type="entry name" value="LytTR_DNA-bd_dom"/>
</dbReference>
<gene>
    <name evidence="4" type="ORF">D3H65_21550</name>
</gene>
<accession>A0A3B7N240</accession>
<dbReference type="SMART" id="SM00448">
    <property type="entry name" value="REC"/>
    <property type="match status" value="1"/>
</dbReference>
<dbReference type="GO" id="GO:0000156">
    <property type="term" value="F:phosphorelay response regulator activity"/>
    <property type="evidence" value="ECO:0007669"/>
    <property type="project" value="InterPro"/>
</dbReference>
<dbReference type="KEGG" id="pseg:D3H65_21550"/>
<evidence type="ECO:0000313" key="4">
    <source>
        <dbReference type="EMBL" id="AXY76421.1"/>
    </source>
</evidence>
<dbReference type="PROSITE" id="PS50110">
    <property type="entry name" value="RESPONSE_REGULATORY"/>
    <property type="match status" value="1"/>
</dbReference>
<dbReference type="PANTHER" id="PTHR37299:SF1">
    <property type="entry name" value="STAGE 0 SPORULATION PROTEIN A HOMOLOG"/>
    <property type="match status" value="1"/>
</dbReference>
<dbReference type="PROSITE" id="PS50930">
    <property type="entry name" value="HTH_LYTTR"/>
    <property type="match status" value="1"/>
</dbReference>
<dbReference type="OrthoDB" id="1646880at2"/>
<dbReference type="Gene3D" id="2.40.50.1020">
    <property type="entry name" value="LytTr DNA-binding domain"/>
    <property type="match status" value="1"/>
</dbReference>
<proteinExistence type="predicted"/>
<reference evidence="4 5" key="1">
    <citation type="submission" date="2018-09" db="EMBL/GenBank/DDBJ databases">
        <title>Genome sequencing of strain 6GH32-13.</title>
        <authorList>
            <person name="Weon H.-Y."/>
            <person name="Heo J."/>
            <person name="Kwon S.-W."/>
        </authorList>
    </citation>
    <scope>NUCLEOTIDE SEQUENCE [LARGE SCALE GENOMIC DNA]</scope>
    <source>
        <strain evidence="4 5">5GH32-13</strain>
    </source>
</reference>
<dbReference type="Proteomes" id="UP000263900">
    <property type="component" value="Chromosome"/>
</dbReference>
<dbReference type="InterPro" id="IPR001789">
    <property type="entry name" value="Sig_transdc_resp-reg_receiver"/>
</dbReference>
<keyword evidence="5" id="KW-1185">Reference proteome</keyword>
<dbReference type="SMART" id="SM00850">
    <property type="entry name" value="LytTR"/>
    <property type="match status" value="1"/>
</dbReference>
<dbReference type="EMBL" id="CP032157">
    <property type="protein sequence ID" value="AXY76421.1"/>
    <property type="molecule type" value="Genomic_DNA"/>
</dbReference>
<evidence type="ECO:0000259" key="3">
    <source>
        <dbReference type="PROSITE" id="PS50930"/>
    </source>
</evidence>
<sequence length="247" mass="28181">MIRTVLIDDEPNNITTLQQLLLRYCPIVEIAGTADSAKAGEEVIAATQPDLVFLDIEMPYGNAFDLLNSISPITFEVVFVTAFDNYAINAIKYSALDYLLKPVNIRDLQAAVQKAAHRLDTKNIHKRIDTLFYNLYTPKSSFQRLALPTLDGLVFVNTEDCIRLEAKSNYTVIHFKNGSTVTISKTLKEFEDILSKEQFSRIHHSHIINHYFVKKYHRGRGGYIEMEDGTTIEVSIRKRDEFLAKFS</sequence>
<dbReference type="GO" id="GO:0003677">
    <property type="term" value="F:DNA binding"/>
    <property type="evidence" value="ECO:0007669"/>
    <property type="project" value="UniProtKB-KW"/>
</dbReference>
<evidence type="ECO:0000313" key="5">
    <source>
        <dbReference type="Proteomes" id="UP000263900"/>
    </source>
</evidence>
<dbReference type="InterPro" id="IPR046947">
    <property type="entry name" value="LytR-like"/>
</dbReference>
<organism evidence="4 5">
    <name type="scientific">Paraflavitalea soli</name>
    <dbReference type="NCBI Taxonomy" id="2315862"/>
    <lineage>
        <taxon>Bacteria</taxon>
        <taxon>Pseudomonadati</taxon>
        <taxon>Bacteroidota</taxon>
        <taxon>Chitinophagia</taxon>
        <taxon>Chitinophagales</taxon>
        <taxon>Chitinophagaceae</taxon>
        <taxon>Paraflavitalea</taxon>
    </lineage>
</organism>
<dbReference type="Pfam" id="PF00072">
    <property type="entry name" value="Response_reg"/>
    <property type="match status" value="1"/>
</dbReference>
<evidence type="ECO:0000256" key="1">
    <source>
        <dbReference type="PROSITE-ProRule" id="PRU00169"/>
    </source>
</evidence>
<dbReference type="SUPFAM" id="SSF52172">
    <property type="entry name" value="CheY-like"/>
    <property type="match status" value="1"/>
</dbReference>
<protein>
    <submittedName>
        <fullName evidence="4">DNA-binding response regulator</fullName>
    </submittedName>
</protein>
<keyword evidence="1" id="KW-0597">Phosphoprotein</keyword>
<dbReference type="PANTHER" id="PTHR37299">
    <property type="entry name" value="TRANSCRIPTIONAL REGULATOR-RELATED"/>
    <property type="match status" value="1"/>
</dbReference>
<dbReference type="RefSeq" id="WP_119052298.1">
    <property type="nucleotide sequence ID" value="NZ_CP032157.1"/>
</dbReference>
<dbReference type="InterPro" id="IPR011006">
    <property type="entry name" value="CheY-like_superfamily"/>
</dbReference>
<name>A0A3B7N240_9BACT</name>
<feature type="domain" description="Response regulatory" evidence="2">
    <location>
        <begin position="3"/>
        <end position="116"/>
    </location>
</feature>
<dbReference type="Gene3D" id="3.40.50.2300">
    <property type="match status" value="1"/>
</dbReference>
<dbReference type="AlphaFoldDB" id="A0A3B7N240"/>
<feature type="domain" description="HTH LytTR-type" evidence="3">
    <location>
        <begin position="145"/>
        <end position="247"/>
    </location>
</feature>
<keyword evidence="4" id="KW-0238">DNA-binding</keyword>
<feature type="modified residue" description="4-aspartylphosphate" evidence="1">
    <location>
        <position position="55"/>
    </location>
</feature>
<evidence type="ECO:0000259" key="2">
    <source>
        <dbReference type="PROSITE" id="PS50110"/>
    </source>
</evidence>